<reference evidence="2" key="1">
    <citation type="submission" date="2016-10" db="EMBL/GenBank/DDBJ databases">
        <authorList>
            <person name="Varghese N."/>
            <person name="Submissions S."/>
        </authorList>
    </citation>
    <scope>NUCLEOTIDE SEQUENCE [LARGE SCALE GENOMIC DNA]</scope>
    <source>
        <strain evidence="2">CGMCC 1.8911</strain>
    </source>
</reference>
<name>A0A1G9EIW7_9STAP</name>
<gene>
    <name evidence="1" type="ORF">SAMN05216187_11721</name>
</gene>
<dbReference type="AlphaFoldDB" id="A0A1G9EIW7"/>
<dbReference type="RefSeq" id="WP_092600087.1">
    <property type="nucleotide sequence ID" value="NZ_FNFI01000017.1"/>
</dbReference>
<dbReference type="STRING" id="586411.SAMN05216187_11721"/>
<protein>
    <submittedName>
        <fullName evidence="1">Regulatory protein, gntR family</fullName>
    </submittedName>
</protein>
<evidence type="ECO:0000313" key="2">
    <source>
        <dbReference type="Proteomes" id="UP000242700"/>
    </source>
</evidence>
<dbReference type="EMBL" id="FNFI01000017">
    <property type="protein sequence ID" value="SDK76023.1"/>
    <property type="molecule type" value="Genomic_DNA"/>
</dbReference>
<dbReference type="InterPro" id="IPR036390">
    <property type="entry name" value="WH_DNA-bd_sf"/>
</dbReference>
<dbReference type="Gene3D" id="1.10.10.10">
    <property type="entry name" value="Winged helix-like DNA-binding domain superfamily/Winged helix DNA-binding domain"/>
    <property type="match status" value="1"/>
</dbReference>
<organism evidence="1 2">
    <name type="scientific">Jeotgalicoccus aerolatus</name>
    <dbReference type="NCBI Taxonomy" id="709510"/>
    <lineage>
        <taxon>Bacteria</taxon>
        <taxon>Bacillati</taxon>
        <taxon>Bacillota</taxon>
        <taxon>Bacilli</taxon>
        <taxon>Bacillales</taxon>
        <taxon>Staphylococcaceae</taxon>
        <taxon>Jeotgalicoccus</taxon>
    </lineage>
</organism>
<dbReference type="SUPFAM" id="SSF46785">
    <property type="entry name" value="Winged helix' DNA-binding domain"/>
    <property type="match status" value="1"/>
</dbReference>
<dbReference type="Proteomes" id="UP000242700">
    <property type="component" value="Unassembled WGS sequence"/>
</dbReference>
<dbReference type="InterPro" id="IPR036388">
    <property type="entry name" value="WH-like_DNA-bd_sf"/>
</dbReference>
<proteinExistence type="predicted"/>
<accession>A0A1G9EIW7</accession>
<sequence length="106" mass="12042">MSKHEDILKYIRGLREGSSLSVRQISGYMGVSLGTSYRAIKQAEQDGLVKTIERVGTFRIVQREVKSHGKIMFREVNRVIQGTVLSGENYLDKEISGNRKIVWKEG</sequence>
<dbReference type="OrthoDB" id="1790451at2"/>
<evidence type="ECO:0000313" key="1">
    <source>
        <dbReference type="EMBL" id="SDK76023.1"/>
    </source>
</evidence>